<dbReference type="SUPFAM" id="SSF56925">
    <property type="entry name" value="OMPA-like"/>
    <property type="match status" value="1"/>
</dbReference>
<proteinExistence type="inferred from homology"/>
<dbReference type="InterPro" id="IPR027385">
    <property type="entry name" value="Beta-barrel_OMP"/>
</dbReference>
<protein>
    <submittedName>
        <fullName evidence="8">Outer membrane protein</fullName>
    </submittedName>
</protein>
<evidence type="ECO:0000256" key="4">
    <source>
        <dbReference type="ARBA" id="ARBA00023237"/>
    </source>
</evidence>
<evidence type="ECO:0000313" key="8">
    <source>
        <dbReference type="EMBL" id="MEN3931253.1"/>
    </source>
</evidence>
<evidence type="ECO:0000259" key="7">
    <source>
        <dbReference type="Pfam" id="PF13505"/>
    </source>
</evidence>
<accession>A0ABV0BKY2</accession>
<dbReference type="InterPro" id="IPR011250">
    <property type="entry name" value="OMP/PagP_B-barrel"/>
</dbReference>
<feature type="domain" description="Outer membrane protein beta-barrel" evidence="7">
    <location>
        <begin position="10"/>
        <end position="253"/>
    </location>
</feature>
<feature type="signal peptide" evidence="6">
    <location>
        <begin position="1"/>
        <end position="21"/>
    </location>
</feature>
<keyword evidence="9" id="KW-1185">Reference proteome</keyword>
<dbReference type="Pfam" id="PF13505">
    <property type="entry name" value="OMP_b-brl"/>
    <property type="match status" value="1"/>
</dbReference>
<name>A0ABV0BKY2_9HYPH</name>
<evidence type="ECO:0000313" key="9">
    <source>
        <dbReference type="Proteomes" id="UP001418637"/>
    </source>
</evidence>
<dbReference type="Proteomes" id="UP001418637">
    <property type="component" value="Unassembled WGS sequence"/>
</dbReference>
<evidence type="ECO:0000256" key="6">
    <source>
        <dbReference type="SAM" id="SignalP"/>
    </source>
</evidence>
<keyword evidence="3" id="KW-0472">Membrane</keyword>
<keyword evidence="4" id="KW-0998">Cell outer membrane</keyword>
<dbReference type="PANTHER" id="PTHR34001:SF3">
    <property type="entry name" value="BLL7405 PROTEIN"/>
    <property type="match status" value="1"/>
</dbReference>
<keyword evidence="2 6" id="KW-0732">Signal</keyword>
<comment type="caution">
    <text evidence="8">The sequence shown here is derived from an EMBL/GenBank/DDBJ whole genome shotgun (WGS) entry which is preliminary data.</text>
</comment>
<gene>
    <name evidence="8" type="ORF">WJT86_09305</name>
</gene>
<sequence>MKKILLAGAALAVLAVGTASAADLPSRRTAPPAYIPPVFTWTGFYVGLNAGYAFNGDNKLKNLNFNGYYPDSFGATDKSDDGSFTGGGQIGYNYQMGSFVIGLEADFNYIDLKRESTSYNYTAAGLAYDELRGQNKVEWFGTVRPRVGFTPVDRLLVFVTGGLAYGSVKTSAAYSDFATGYTLSGSKSDTRVGWTVGAGLEYAITDNFTVKGEYAYVDLGDKRRIWTDINANQLSTKESTDFHVVRAGVNYKF</sequence>
<comment type="similarity">
    <text evidence="5">Belongs to the Omp25/RopB family.</text>
</comment>
<dbReference type="PANTHER" id="PTHR34001">
    <property type="entry name" value="BLL7405 PROTEIN"/>
    <property type="match status" value="1"/>
</dbReference>
<feature type="chain" id="PRO_5046907191" evidence="6">
    <location>
        <begin position="22"/>
        <end position="253"/>
    </location>
</feature>
<dbReference type="InterPro" id="IPR051692">
    <property type="entry name" value="OMP-like"/>
</dbReference>
<evidence type="ECO:0000256" key="1">
    <source>
        <dbReference type="ARBA" id="ARBA00004442"/>
    </source>
</evidence>
<evidence type="ECO:0000256" key="5">
    <source>
        <dbReference type="ARBA" id="ARBA00038306"/>
    </source>
</evidence>
<evidence type="ECO:0000256" key="2">
    <source>
        <dbReference type="ARBA" id="ARBA00022729"/>
    </source>
</evidence>
<organism evidence="8 9">
    <name type="scientific">Hohaiivirga grylli</name>
    <dbReference type="NCBI Taxonomy" id="3133970"/>
    <lineage>
        <taxon>Bacteria</taxon>
        <taxon>Pseudomonadati</taxon>
        <taxon>Pseudomonadota</taxon>
        <taxon>Alphaproteobacteria</taxon>
        <taxon>Hyphomicrobiales</taxon>
        <taxon>Methylobacteriaceae</taxon>
        <taxon>Hohaiivirga</taxon>
    </lineage>
</organism>
<dbReference type="RefSeq" id="WP_346337291.1">
    <property type="nucleotide sequence ID" value="NZ_JBBYXI010000003.1"/>
</dbReference>
<comment type="subcellular location">
    <subcellularLocation>
        <location evidence="1">Cell outer membrane</location>
    </subcellularLocation>
</comment>
<dbReference type="Gene3D" id="2.40.160.20">
    <property type="match status" value="1"/>
</dbReference>
<reference evidence="8 9" key="1">
    <citation type="submission" date="2024-04" db="EMBL/GenBank/DDBJ databases">
        <title>A novel species isolated from cricket.</title>
        <authorList>
            <person name="Wang H.-C."/>
        </authorList>
    </citation>
    <scope>NUCLEOTIDE SEQUENCE [LARGE SCALE GENOMIC DNA]</scope>
    <source>
        <strain evidence="8 9">WL0021</strain>
    </source>
</reference>
<dbReference type="EMBL" id="JBBYXI010000003">
    <property type="protein sequence ID" value="MEN3931253.1"/>
    <property type="molecule type" value="Genomic_DNA"/>
</dbReference>
<evidence type="ECO:0000256" key="3">
    <source>
        <dbReference type="ARBA" id="ARBA00023136"/>
    </source>
</evidence>